<accession>A0A2V3J0Y5</accession>
<name>A0A2V3J0Y5_9FLOR</name>
<dbReference type="SUPFAM" id="SSF53335">
    <property type="entry name" value="S-adenosyl-L-methionine-dependent methyltransferases"/>
    <property type="match status" value="1"/>
</dbReference>
<dbReference type="OrthoDB" id="194386at2759"/>
<dbReference type="CDD" id="cd02440">
    <property type="entry name" value="AdoMet_MTases"/>
    <property type="match status" value="1"/>
</dbReference>
<comment type="caution">
    <text evidence="1">The sequence shown here is derived from an EMBL/GenBank/DDBJ whole genome shotgun (WGS) entry which is preliminary data.</text>
</comment>
<dbReference type="PANTHER" id="PTHR14614">
    <property type="entry name" value="HEPATOCELLULAR CARCINOMA-ASSOCIATED ANTIGEN"/>
    <property type="match status" value="1"/>
</dbReference>
<dbReference type="EMBL" id="NBIV01000018">
    <property type="protein sequence ID" value="PXF47963.1"/>
    <property type="molecule type" value="Genomic_DNA"/>
</dbReference>
<organism evidence="1 2">
    <name type="scientific">Gracilariopsis chorda</name>
    <dbReference type="NCBI Taxonomy" id="448386"/>
    <lineage>
        <taxon>Eukaryota</taxon>
        <taxon>Rhodophyta</taxon>
        <taxon>Florideophyceae</taxon>
        <taxon>Rhodymeniophycidae</taxon>
        <taxon>Gracilariales</taxon>
        <taxon>Gracilariaceae</taxon>
        <taxon>Gracilariopsis</taxon>
    </lineage>
</organism>
<sequence length="354" mass="39506">MAADTESPETKEESTATRFFGRSFRAGVPLRKVFDRTQELFGQVAWRTATAQNALLRETILYQSDSTRCIPGFHFGHSRCARFLRLLMDEVDRASEGSVDESLVEIAAEYCMRTDYPERNVYIVLDMPNDEERVLVVSELFSDIGARVWEAGLVMYSQLSQTKSPLQTEIAGATILELGAGTGVTGSAYISAGAKRVLLTDYKEDVVNRIQQNIQNNKMAPRVEARILDAGDLPRLRELINEHDVDVITAADVTYDDNLLKIMIRALADAVKRTRVGYLLATSRHQKTDSLLRTELTKSGMCVIEAPTMVPSSSYEYILGSDLSTVKAFRLRHSPKNEGSFCDLRTINDSSKVS</sequence>
<reference evidence="1 2" key="1">
    <citation type="journal article" date="2018" name="Mol. Biol. Evol.">
        <title>Analysis of the draft genome of the red seaweed Gracilariopsis chorda provides insights into genome size evolution in Rhodophyta.</title>
        <authorList>
            <person name="Lee J."/>
            <person name="Yang E.C."/>
            <person name="Graf L."/>
            <person name="Yang J.H."/>
            <person name="Qiu H."/>
            <person name="Zel Zion U."/>
            <person name="Chan C.X."/>
            <person name="Stephens T.G."/>
            <person name="Weber A.P.M."/>
            <person name="Boo G.H."/>
            <person name="Boo S.M."/>
            <person name="Kim K.M."/>
            <person name="Shin Y."/>
            <person name="Jung M."/>
            <person name="Lee S.J."/>
            <person name="Yim H.S."/>
            <person name="Lee J.H."/>
            <person name="Bhattacharya D."/>
            <person name="Yoon H.S."/>
        </authorList>
    </citation>
    <scope>NUCLEOTIDE SEQUENCE [LARGE SCALE GENOMIC DNA]</scope>
    <source>
        <strain evidence="1 2">SKKU-2015</strain>
        <tissue evidence="1">Whole body</tissue>
    </source>
</reference>
<dbReference type="AlphaFoldDB" id="A0A2V3J0Y5"/>
<evidence type="ECO:0000313" key="1">
    <source>
        <dbReference type="EMBL" id="PXF47963.1"/>
    </source>
</evidence>
<proteinExistence type="predicted"/>
<dbReference type="PANTHER" id="PTHR14614:SF130">
    <property type="entry name" value="PROTEIN-LYSINE N-METHYLTRANSFERASE EEF2KMT"/>
    <property type="match status" value="1"/>
</dbReference>
<dbReference type="STRING" id="448386.A0A2V3J0Y5"/>
<keyword evidence="2" id="KW-1185">Reference proteome</keyword>
<dbReference type="InterPro" id="IPR019410">
    <property type="entry name" value="Methyltransf_16"/>
</dbReference>
<dbReference type="Pfam" id="PF10294">
    <property type="entry name" value="Methyltransf_16"/>
    <property type="match status" value="1"/>
</dbReference>
<dbReference type="Proteomes" id="UP000247409">
    <property type="component" value="Unassembled WGS sequence"/>
</dbReference>
<gene>
    <name evidence="1" type="ORF">BWQ96_02349</name>
</gene>
<evidence type="ECO:0000313" key="2">
    <source>
        <dbReference type="Proteomes" id="UP000247409"/>
    </source>
</evidence>
<dbReference type="InterPro" id="IPR029063">
    <property type="entry name" value="SAM-dependent_MTases_sf"/>
</dbReference>
<dbReference type="Gene3D" id="3.40.50.150">
    <property type="entry name" value="Vaccinia Virus protein VP39"/>
    <property type="match status" value="1"/>
</dbReference>
<protein>
    <submittedName>
        <fullName evidence="1">Uncharacterized protein</fullName>
    </submittedName>
</protein>